<dbReference type="SMR" id="G4YDZ0"/>
<dbReference type="InterPro" id="IPR000225">
    <property type="entry name" value="Armadillo"/>
</dbReference>
<evidence type="ECO:0000313" key="2">
    <source>
        <dbReference type="EMBL" id="EGZ29008.1"/>
    </source>
</evidence>
<feature type="repeat" description="ARM" evidence="1">
    <location>
        <begin position="451"/>
        <end position="493"/>
    </location>
</feature>
<dbReference type="Proteomes" id="UP000002640">
    <property type="component" value="Unassembled WGS sequence"/>
</dbReference>
<keyword evidence="3" id="KW-1185">Reference proteome</keyword>
<dbReference type="SUPFAM" id="SSF48371">
    <property type="entry name" value="ARM repeat"/>
    <property type="match status" value="2"/>
</dbReference>
<dbReference type="KEGG" id="psoj:PHYSODRAFT_322592"/>
<name>G4YDZ0_PHYSP</name>
<dbReference type="InterPro" id="IPR011989">
    <property type="entry name" value="ARM-like"/>
</dbReference>
<dbReference type="PROSITE" id="PS50176">
    <property type="entry name" value="ARM_REPEAT"/>
    <property type="match status" value="1"/>
</dbReference>
<accession>G4YDZ0</accession>
<dbReference type="Gene3D" id="1.25.10.10">
    <property type="entry name" value="Leucine-rich Repeat Variant"/>
    <property type="match status" value="4"/>
</dbReference>
<dbReference type="EMBL" id="JH159151">
    <property type="protein sequence ID" value="EGZ29008.1"/>
    <property type="molecule type" value="Genomic_DNA"/>
</dbReference>
<dbReference type="InParanoid" id="G4YDZ0"/>
<dbReference type="SMART" id="SM00185">
    <property type="entry name" value="ARM"/>
    <property type="match status" value="9"/>
</dbReference>
<organism evidence="2 3">
    <name type="scientific">Phytophthora sojae (strain P6497)</name>
    <name type="common">Soybean stem and root rot agent</name>
    <name type="synonym">Phytophthora megasperma f. sp. glycines</name>
    <dbReference type="NCBI Taxonomy" id="1094619"/>
    <lineage>
        <taxon>Eukaryota</taxon>
        <taxon>Sar</taxon>
        <taxon>Stramenopiles</taxon>
        <taxon>Oomycota</taxon>
        <taxon>Peronosporomycetes</taxon>
        <taxon>Peronosporales</taxon>
        <taxon>Peronosporaceae</taxon>
        <taxon>Phytophthora</taxon>
    </lineage>
</organism>
<evidence type="ECO:0000256" key="1">
    <source>
        <dbReference type="PROSITE-ProRule" id="PRU00259"/>
    </source>
</evidence>
<dbReference type="Pfam" id="PF00514">
    <property type="entry name" value="Arm"/>
    <property type="match status" value="1"/>
</dbReference>
<sequence>MCTAINVVQGLVKIFELREAIRHQRRVNKQTYLQLTEIHVELQLLNRNGPLQDNATLRRTATVKKFALAVTNFVAYLQKYNDMNRFLRFFKRSDMEAERLEIVAEIDQLFRMLGLATSVTVMNGDASAAKNAAKFLSKLQDVHADVKLTHDQVQAALLGLVEKRKSDQEEKELVAQKPVLKRSHSPAVDSLSVPLLMESLGSDQTKAKDKTLLALIRKCVTSNSRVQVYKADGIQLFAGLVRGDESYFTQLYALHCLSWFTFIYSKMPEMEFETLRGCIPPAAPLQIQSLIHDLKLGTDQEKEDAAILCSCMATRGDVEILRTVGVLAPLVNLLEHGTVNQKLWAAEALGTLASNNDDNCVAIAREKAIHPLVALLRSGTDMQKQEAAYALGNLAADNDVNRATIAREGAIPPMVAFVKAVTDAQNQWAVYALGTLSLSNEANRVAIAQEGAIAPLVKLLRVGASAQKQWAAYTIGNLAYNDNNRAEITLEGAIKPLVTLLEVGTDAQKQWAAYALGNLACDNEAAIELDEAILPLVELVRTGSDPQKQEAAYTLGNLAASDDGNRDEIGREGAIAPLVGLLHAGTSEQKQWAAYALACLAENNDANRWAIVKEGAVTPLLALALGGTEDQQAQAVRALGSLACDCDEDYSFPSEKVVAALVRFLHVGTTSQKANAVVAIQKLASVSDDNRDTIVREGAIPLLEMLVNTGTEDQKQFAQKALETLRPKVVEVPNVGDLLRSVAVGWVAS</sequence>
<gene>
    <name evidence="2" type="ORF">PHYSODRAFT_322592</name>
</gene>
<evidence type="ECO:0000313" key="3">
    <source>
        <dbReference type="Proteomes" id="UP000002640"/>
    </source>
</evidence>
<reference evidence="2 3" key="1">
    <citation type="journal article" date="2006" name="Science">
        <title>Phytophthora genome sequences uncover evolutionary origins and mechanisms of pathogenesis.</title>
        <authorList>
            <person name="Tyler B.M."/>
            <person name="Tripathy S."/>
            <person name="Zhang X."/>
            <person name="Dehal P."/>
            <person name="Jiang R.H."/>
            <person name="Aerts A."/>
            <person name="Arredondo F.D."/>
            <person name="Baxter L."/>
            <person name="Bensasson D."/>
            <person name="Beynon J.L."/>
            <person name="Chapman J."/>
            <person name="Damasceno C.M."/>
            <person name="Dorrance A.E."/>
            <person name="Dou D."/>
            <person name="Dickerman A.W."/>
            <person name="Dubchak I.L."/>
            <person name="Garbelotto M."/>
            <person name="Gijzen M."/>
            <person name="Gordon S.G."/>
            <person name="Govers F."/>
            <person name="Grunwald N.J."/>
            <person name="Huang W."/>
            <person name="Ivors K.L."/>
            <person name="Jones R.W."/>
            <person name="Kamoun S."/>
            <person name="Krampis K."/>
            <person name="Lamour K.H."/>
            <person name="Lee M.K."/>
            <person name="McDonald W.H."/>
            <person name="Medina M."/>
            <person name="Meijer H.J."/>
            <person name="Nordberg E.K."/>
            <person name="Maclean D.J."/>
            <person name="Ospina-Giraldo M.D."/>
            <person name="Morris P.F."/>
            <person name="Phuntumart V."/>
            <person name="Putnam N.H."/>
            <person name="Rash S."/>
            <person name="Rose J.K."/>
            <person name="Sakihama Y."/>
            <person name="Salamov A.A."/>
            <person name="Savidor A."/>
            <person name="Scheuring C.F."/>
            <person name="Smith B.M."/>
            <person name="Sobral B.W."/>
            <person name="Terry A."/>
            <person name="Torto-Alalibo T.A."/>
            <person name="Win J."/>
            <person name="Xu Z."/>
            <person name="Zhang H."/>
            <person name="Grigoriev I.V."/>
            <person name="Rokhsar D.S."/>
            <person name="Boore J.L."/>
        </authorList>
    </citation>
    <scope>NUCLEOTIDE SEQUENCE [LARGE SCALE GENOMIC DNA]</scope>
    <source>
        <strain evidence="2 3">P6497</strain>
    </source>
</reference>
<proteinExistence type="predicted"/>
<dbReference type="PANTHER" id="PTHR23315">
    <property type="entry name" value="U BOX DOMAIN-CONTAINING"/>
    <property type="match status" value="1"/>
</dbReference>
<dbReference type="OMA" id="RCKLGAL"/>
<dbReference type="InterPro" id="IPR016024">
    <property type="entry name" value="ARM-type_fold"/>
</dbReference>
<protein>
    <submittedName>
        <fullName evidence="2">Uncharacterized protein</fullName>
    </submittedName>
</protein>
<dbReference type="PANTHER" id="PTHR23315:SF7">
    <property type="entry name" value="U-BOX DOMAIN-CONTAINING PROTEIN 4"/>
    <property type="match status" value="1"/>
</dbReference>
<dbReference type="RefSeq" id="XP_009516283.1">
    <property type="nucleotide sequence ID" value="XM_009517988.1"/>
</dbReference>
<dbReference type="AlphaFoldDB" id="G4YDZ0"/>
<dbReference type="GeneID" id="20644819"/>